<dbReference type="HOGENOM" id="CLU_1725263_0_0_1"/>
<evidence type="ECO:0000313" key="3">
    <source>
        <dbReference type="Proteomes" id="UP000026962"/>
    </source>
</evidence>
<accession>A0A0E0LIK5</accession>
<feature type="region of interest" description="Disordered" evidence="1">
    <location>
        <begin position="119"/>
        <end position="152"/>
    </location>
</feature>
<protein>
    <submittedName>
        <fullName evidence="2">Uncharacterized protein</fullName>
    </submittedName>
</protein>
<evidence type="ECO:0000256" key="1">
    <source>
        <dbReference type="SAM" id="MobiDB-lite"/>
    </source>
</evidence>
<keyword evidence="3" id="KW-1185">Reference proteome</keyword>
<organism evidence="2">
    <name type="scientific">Oryza punctata</name>
    <name type="common">Red rice</name>
    <dbReference type="NCBI Taxonomy" id="4537"/>
    <lineage>
        <taxon>Eukaryota</taxon>
        <taxon>Viridiplantae</taxon>
        <taxon>Streptophyta</taxon>
        <taxon>Embryophyta</taxon>
        <taxon>Tracheophyta</taxon>
        <taxon>Spermatophyta</taxon>
        <taxon>Magnoliopsida</taxon>
        <taxon>Liliopsida</taxon>
        <taxon>Poales</taxon>
        <taxon>Poaceae</taxon>
        <taxon>BOP clade</taxon>
        <taxon>Oryzoideae</taxon>
        <taxon>Oryzeae</taxon>
        <taxon>Oryzinae</taxon>
        <taxon>Oryza</taxon>
    </lineage>
</organism>
<feature type="compositionally biased region" description="Polar residues" evidence="1">
    <location>
        <begin position="119"/>
        <end position="131"/>
    </location>
</feature>
<dbReference type="Gramene" id="OPUNC07G07190.1">
    <property type="protein sequence ID" value="OPUNC07G07190.1"/>
    <property type="gene ID" value="OPUNC07G07190"/>
</dbReference>
<dbReference type="AlphaFoldDB" id="A0A0E0LIK5"/>
<proteinExistence type="predicted"/>
<reference evidence="2" key="2">
    <citation type="submission" date="2018-05" db="EMBL/GenBank/DDBJ databases">
        <title>OpunRS2 (Oryza punctata Reference Sequence Version 2).</title>
        <authorList>
            <person name="Zhang J."/>
            <person name="Kudrna D."/>
            <person name="Lee S."/>
            <person name="Talag J."/>
            <person name="Welchert J."/>
            <person name="Wing R.A."/>
        </authorList>
    </citation>
    <scope>NUCLEOTIDE SEQUENCE [LARGE SCALE GENOMIC DNA]</scope>
</reference>
<dbReference type="Proteomes" id="UP000026962">
    <property type="component" value="Chromosome 7"/>
</dbReference>
<dbReference type="EnsemblPlants" id="OPUNC07G07190.1">
    <property type="protein sequence ID" value="OPUNC07G07190.1"/>
    <property type="gene ID" value="OPUNC07G07190"/>
</dbReference>
<feature type="region of interest" description="Disordered" evidence="1">
    <location>
        <begin position="1"/>
        <end position="63"/>
    </location>
</feature>
<evidence type="ECO:0000313" key="2">
    <source>
        <dbReference type="EnsemblPlants" id="OPUNC07G07190.1"/>
    </source>
</evidence>
<reference evidence="2" key="1">
    <citation type="submission" date="2015-04" db="UniProtKB">
        <authorList>
            <consortium name="EnsemblPlants"/>
        </authorList>
    </citation>
    <scope>IDENTIFICATION</scope>
</reference>
<sequence length="152" mass="17025">MATCRSLTGSAAMEEEKRRRLNPRLGFGEADVDEQDEQGKPMKGIGWLGDPRREPLTRGTASPCLPVPNNIPLPPYIAGCLPYQLEKFIKNHQNATNWNLKSKLHMMTMKKKSEQMMPHSSNCSRVHSQYPPSHGDLTATATTDVYATGRHH</sequence>
<name>A0A0E0LIK5_ORYPU</name>